<feature type="transmembrane region" description="Helical" evidence="1">
    <location>
        <begin position="187"/>
        <end position="206"/>
    </location>
</feature>
<protein>
    <submittedName>
        <fullName evidence="2">Uncharacterized protein</fullName>
    </submittedName>
</protein>
<feature type="transmembrane region" description="Helical" evidence="1">
    <location>
        <begin position="263"/>
        <end position="283"/>
    </location>
</feature>
<reference evidence="2" key="1">
    <citation type="submission" date="2012-03" db="EMBL/GenBank/DDBJ databases">
        <title>Functional metagenomics reveals considerable lignocellulase gene clusters in the gut microbiome of a wood-feeding higher termite.</title>
        <authorList>
            <person name="Liu N."/>
        </authorList>
    </citation>
    <scope>NUCLEOTIDE SEQUENCE</scope>
</reference>
<evidence type="ECO:0000256" key="1">
    <source>
        <dbReference type="SAM" id="Phobius"/>
    </source>
</evidence>
<keyword evidence="1" id="KW-0472">Membrane</keyword>
<dbReference type="EMBL" id="JQ844165">
    <property type="protein sequence ID" value="AGS51589.1"/>
    <property type="molecule type" value="Genomic_DNA"/>
</dbReference>
<proteinExistence type="predicted"/>
<evidence type="ECO:0000313" key="2">
    <source>
        <dbReference type="EMBL" id="AGS51589.1"/>
    </source>
</evidence>
<keyword evidence="1" id="KW-0812">Transmembrane</keyword>
<accession>A0A806KFM2</accession>
<sequence length="301" mass="34638">MARNKKLGRELNLKRTDFEAVGTIKNCLVRMYDGSNIKVLEIISPVMDDDDKQEIIKKLENKALKKYDWLKDGVRIIFPEMIKPYSINKIKDILDELVAYFENKYPNHKPKCPKCELEKDLDLYYVNNNAYSICNDCYEKMEAEINEVNIKLQDIPENYFSGFIGVLLFSVIGILITIMLFMIMKTLAVFSALAYGILGIVGYTKFKGKMSPTGAKIIIVTGLLMIPAGIIISFFILFVKETNIMNIYEFLNTLSIPEVNKEIIQIMSYSFLIGIPVSIFLYLQMINTWKTKIIIKKGRKI</sequence>
<organism evidence="2">
    <name type="scientific">uncultured bacterium contig00010</name>
    <dbReference type="NCBI Taxonomy" id="1181502"/>
    <lineage>
        <taxon>Bacteria</taxon>
        <taxon>environmental samples</taxon>
    </lineage>
</organism>
<keyword evidence="1" id="KW-1133">Transmembrane helix</keyword>
<feature type="transmembrane region" description="Helical" evidence="1">
    <location>
        <begin position="218"/>
        <end position="239"/>
    </location>
</feature>
<feature type="transmembrane region" description="Helical" evidence="1">
    <location>
        <begin position="159"/>
        <end position="181"/>
    </location>
</feature>
<dbReference type="AlphaFoldDB" id="A0A806KFM2"/>
<name>A0A806KFM2_9BACT</name>